<evidence type="ECO:0000256" key="4">
    <source>
        <dbReference type="ARBA" id="ARBA00022969"/>
    </source>
</evidence>
<comment type="similarity">
    <text evidence="2">Belongs to the SsgA family.</text>
</comment>
<keyword evidence="3" id="KW-0132">Cell division</keyword>
<comment type="subcellular location">
    <subcellularLocation>
        <location evidence="1">Cell septum</location>
    </subcellularLocation>
</comment>
<comment type="caution">
    <text evidence="7">The sequence shown here is derived from an EMBL/GenBank/DDBJ whole genome shotgun (WGS) entry which is preliminary data.</text>
</comment>
<evidence type="ECO:0000256" key="1">
    <source>
        <dbReference type="ARBA" id="ARBA00004431"/>
    </source>
</evidence>
<dbReference type="AlphaFoldDB" id="A0A840PX56"/>
<dbReference type="GO" id="GO:0000917">
    <property type="term" value="P:division septum assembly"/>
    <property type="evidence" value="ECO:0007669"/>
    <property type="project" value="UniProtKB-KW"/>
</dbReference>
<evidence type="ECO:0000313" key="8">
    <source>
        <dbReference type="Proteomes" id="UP000584374"/>
    </source>
</evidence>
<accession>A0A840PX56</accession>
<keyword evidence="5" id="KW-0717">Septation</keyword>
<evidence type="ECO:0000256" key="5">
    <source>
        <dbReference type="ARBA" id="ARBA00023210"/>
    </source>
</evidence>
<gene>
    <name evidence="7" type="ORF">BJ970_000028</name>
</gene>
<sequence length="141" mass="15478">MIAHDHRTVRTDMVFSLVAAEGAVAPVAVQLRYDSRNPYEVCLSFNAGKSGRVDWVFGRDLLTDGLVVNSGEGDVRIGPRLDAPALVNISLRSPSGQATFEADAERLMKFVNETYELVAPGAEHQWMSVDEALVRLLPHDL</sequence>
<dbReference type="Pfam" id="PF04686">
    <property type="entry name" value="SsgA"/>
    <property type="match status" value="1"/>
</dbReference>
<reference evidence="7 8" key="1">
    <citation type="submission" date="2020-08" db="EMBL/GenBank/DDBJ databases">
        <title>Sequencing the genomes of 1000 actinobacteria strains.</title>
        <authorList>
            <person name="Klenk H.-P."/>
        </authorList>
    </citation>
    <scope>NUCLEOTIDE SEQUENCE [LARGE SCALE GENOMIC DNA]</scope>
    <source>
        <strain evidence="7 8">DSM 45584</strain>
    </source>
</reference>
<dbReference type="InterPro" id="IPR038658">
    <property type="entry name" value="SsgB_sf"/>
</dbReference>
<proteinExistence type="inferred from homology"/>
<keyword evidence="4" id="KW-0749">Sporulation</keyword>
<name>A0A840PX56_9PSEU</name>
<dbReference type="GO" id="GO:0030428">
    <property type="term" value="C:cell septum"/>
    <property type="evidence" value="ECO:0007669"/>
    <property type="project" value="UniProtKB-SubCell"/>
</dbReference>
<dbReference type="Proteomes" id="UP000584374">
    <property type="component" value="Unassembled WGS sequence"/>
</dbReference>
<dbReference type="Gene3D" id="2.30.31.20">
    <property type="entry name" value="Sporulation-specific cell division protein SsgB"/>
    <property type="match status" value="1"/>
</dbReference>
<dbReference type="EMBL" id="JACHIW010000001">
    <property type="protein sequence ID" value="MBB5152494.1"/>
    <property type="molecule type" value="Genomic_DNA"/>
</dbReference>
<evidence type="ECO:0000256" key="6">
    <source>
        <dbReference type="ARBA" id="ARBA00023306"/>
    </source>
</evidence>
<evidence type="ECO:0008006" key="9">
    <source>
        <dbReference type="Google" id="ProtNLM"/>
    </source>
</evidence>
<evidence type="ECO:0000256" key="2">
    <source>
        <dbReference type="ARBA" id="ARBA00009323"/>
    </source>
</evidence>
<protein>
    <recommendedName>
        <fullName evidence="9">Sporulation protein SsgA</fullName>
    </recommendedName>
</protein>
<evidence type="ECO:0000313" key="7">
    <source>
        <dbReference type="EMBL" id="MBB5152494.1"/>
    </source>
</evidence>
<dbReference type="GO" id="GO:0030435">
    <property type="term" value="P:sporulation resulting in formation of a cellular spore"/>
    <property type="evidence" value="ECO:0007669"/>
    <property type="project" value="UniProtKB-KW"/>
</dbReference>
<keyword evidence="8" id="KW-1185">Reference proteome</keyword>
<organism evidence="7 8">
    <name type="scientific">Saccharopolyspora phatthalungensis</name>
    <dbReference type="NCBI Taxonomy" id="664693"/>
    <lineage>
        <taxon>Bacteria</taxon>
        <taxon>Bacillati</taxon>
        <taxon>Actinomycetota</taxon>
        <taxon>Actinomycetes</taxon>
        <taxon>Pseudonocardiales</taxon>
        <taxon>Pseudonocardiaceae</taxon>
        <taxon>Saccharopolyspora</taxon>
    </lineage>
</organism>
<dbReference type="RefSeq" id="WP_184721913.1">
    <property type="nucleotide sequence ID" value="NZ_JACHIW010000001.1"/>
</dbReference>
<evidence type="ECO:0000256" key="3">
    <source>
        <dbReference type="ARBA" id="ARBA00022618"/>
    </source>
</evidence>
<keyword evidence="6" id="KW-0131">Cell cycle</keyword>
<dbReference type="InterPro" id="IPR006776">
    <property type="entry name" value="SsgB"/>
</dbReference>